<gene>
    <name evidence="2" type="ORF">BV898_07018</name>
</gene>
<sequence length="186" mass="19941">MQFAILALFVAFGCVMADEPAADPVSAARAMMANRILTADPSTFVDCRNDEANGCAAKPGWKCQPLMKMCSPGNSPKMEAVEGSCENTGDCRPLFRCNKDKKCAFVGPRACESEADCNGANVDGVSFDCKELSKNAPGKRCWLKCSSDNECHGCKADGSECRVPENFRKHIGCCQGTCQRKNACSA</sequence>
<protein>
    <submittedName>
        <fullName evidence="2">Uncharacterized protein</fullName>
    </submittedName>
</protein>
<comment type="caution">
    <text evidence="2">The sequence shown here is derived from an EMBL/GenBank/DDBJ whole genome shotgun (WGS) entry which is preliminary data.</text>
</comment>
<evidence type="ECO:0000313" key="3">
    <source>
        <dbReference type="Proteomes" id="UP000192578"/>
    </source>
</evidence>
<keyword evidence="1" id="KW-0732">Signal</keyword>
<dbReference type="EMBL" id="MTYJ01000044">
    <property type="protein sequence ID" value="OQV18962.1"/>
    <property type="molecule type" value="Genomic_DNA"/>
</dbReference>
<dbReference type="Proteomes" id="UP000192578">
    <property type="component" value="Unassembled WGS sequence"/>
</dbReference>
<feature type="chain" id="PRO_5012054277" evidence="1">
    <location>
        <begin position="18"/>
        <end position="186"/>
    </location>
</feature>
<accession>A0A1W0WUT3</accession>
<evidence type="ECO:0000256" key="1">
    <source>
        <dbReference type="SAM" id="SignalP"/>
    </source>
</evidence>
<reference evidence="3" key="1">
    <citation type="submission" date="2017-01" db="EMBL/GenBank/DDBJ databases">
        <title>Comparative genomics of anhydrobiosis in the tardigrade Hypsibius dujardini.</title>
        <authorList>
            <person name="Yoshida Y."/>
            <person name="Koutsovoulos G."/>
            <person name="Laetsch D."/>
            <person name="Stevens L."/>
            <person name="Kumar S."/>
            <person name="Horikawa D."/>
            <person name="Ishino K."/>
            <person name="Komine S."/>
            <person name="Tomita M."/>
            <person name="Blaxter M."/>
            <person name="Arakawa K."/>
        </authorList>
    </citation>
    <scope>NUCLEOTIDE SEQUENCE [LARGE SCALE GENOMIC DNA]</scope>
    <source>
        <strain evidence="3">Z151</strain>
    </source>
</reference>
<keyword evidence="3" id="KW-1185">Reference proteome</keyword>
<dbReference type="AlphaFoldDB" id="A0A1W0WUT3"/>
<feature type="signal peptide" evidence="1">
    <location>
        <begin position="1"/>
        <end position="17"/>
    </location>
</feature>
<evidence type="ECO:0000313" key="2">
    <source>
        <dbReference type="EMBL" id="OQV18962.1"/>
    </source>
</evidence>
<name>A0A1W0WUT3_HYPEX</name>
<dbReference type="OrthoDB" id="10023113at2759"/>
<organism evidence="2 3">
    <name type="scientific">Hypsibius exemplaris</name>
    <name type="common">Freshwater tardigrade</name>
    <dbReference type="NCBI Taxonomy" id="2072580"/>
    <lineage>
        <taxon>Eukaryota</taxon>
        <taxon>Metazoa</taxon>
        <taxon>Ecdysozoa</taxon>
        <taxon>Tardigrada</taxon>
        <taxon>Eutardigrada</taxon>
        <taxon>Parachela</taxon>
        <taxon>Hypsibioidea</taxon>
        <taxon>Hypsibiidae</taxon>
        <taxon>Hypsibius</taxon>
    </lineage>
</organism>
<dbReference type="SMR" id="A0A1W0WUT3"/>
<proteinExistence type="predicted"/>